<dbReference type="GO" id="GO:0006412">
    <property type="term" value="P:translation"/>
    <property type="evidence" value="ECO:0007669"/>
    <property type="project" value="InterPro"/>
</dbReference>
<dbReference type="InParanoid" id="L8Y5L3"/>
<keyword evidence="15" id="KW-1185">Reference proteome</keyword>
<dbReference type="GO" id="GO:0005840">
    <property type="term" value="C:ribosome"/>
    <property type="evidence" value="ECO:0007669"/>
    <property type="project" value="UniProtKB-KW"/>
</dbReference>
<evidence type="ECO:0000256" key="4">
    <source>
        <dbReference type="ARBA" id="ARBA00022227"/>
    </source>
</evidence>
<dbReference type="PROSITE" id="PS01172">
    <property type="entry name" value="RIBOSOMAL_L44E"/>
    <property type="match status" value="1"/>
</dbReference>
<evidence type="ECO:0000256" key="6">
    <source>
        <dbReference type="ARBA" id="ARBA00022801"/>
    </source>
</evidence>
<dbReference type="FunFam" id="2.60.40.10:FF:000032">
    <property type="entry name" value="palladin isoform X1"/>
    <property type="match status" value="1"/>
</dbReference>
<dbReference type="InterPro" id="IPR007110">
    <property type="entry name" value="Ig-like_dom"/>
</dbReference>
<dbReference type="InterPro" id="IPR003599">
    <property type="entry name" value="Ig_sub"/>
</dbReference>
<dbReference type="InterPro" id="IPR004134">
    <property type="entry name" value="Peptidase_C1B"/>
</dbReference>
<evidence type="ECO:0000256" key="1">
    <source>
        <dbReference type="ARBA" id="ARBA00000423"/>
    </source>
</evidence>
<dbReference type="FunCoup" id="L8Y5L3">
    <property type="interactions" value="2425"/>
</dbReference>
<evidence type="ECO:0000259" key="13">
    <source>
        <dbReference type="PROSITE" id="PS50835"/>
    </source>
</evidence>
<evidence type="ECO:0000313" key="15">
    <source>
        <dbReference type="Proteomes" id="UP000011518"/>
    </source>
</evidence>
<dbReference type="eggNOG" id="KOG4128">
    <property type="taxonomic scope" value="Eukaryota"/>
</dbReference>
<dbReference type="GO" id="GO:0006508">
    <property type="term" value="P:proteolysis"/>
    <property type="evidence" value="ECO:0007669"/>
    <property type="project" value="UniProtKB-KW"/>
</dbReference>
<dbReference type="GO" id="GO:1990904">
    <property type="term" value="C:ribonucleoprotein complex"/>
    <property type="evidence" value="ECO:0007669"/>
    <property type="project" value="UniProtKB-KW"/>
</dbReference>
<comment type="similarity">
    <text evidence="2 12">Belongs to the eukaryotic ribosomal protein eL42 family.</text>
</comment>
<dbReference type="Pfam" id="PF03051">
    <property type="entry name" value="Peptidase_C1_2"/>
    <property type="match status" value="1"/>
</dbReference>
<evidence type="ECO:0000256" key="5">
    <source>
        <dbReference type="ARBA" id="ARBA00022670"/>
    </source>
</evidence>
<evidence type="ECO:0000256" key="8">
    <source>
        <dbReference type="ARBA" id="ARBA00022980"/>
    </source>
</evidence>
<reference evidence="15" key="2">
    <citation type="journal article" date="2013" name="Nat. Commun.">
        <title>Genome of the Chinese tree shrew.</title>
        <authorList>
            <person name="Fan Y."/>
            <person name="Huang Z.Y."/>
            <person name="Cao C.C."/>
            <person name="Chen C.S."/>
            <person name="Chen Y.X."/>
            <person name="Fan D.D."/>
            <person name="He J."/>
            <person name="Hou H.L."/>
            <person name="Hu L."/>
            <person name="Hu X.T."/>
            <person name="Jiang X.T."/>
            <person name="Lai R."/>
            <person name="Lang Y.S."/>
            <person name="Liang B."/>
            <person name="Liao S.G."/>
            <person name="Mu D."/>
            <person name="Ma Y.Y."/>
            <person name="Niu Y.Y."/>
            <person name="Sun X.Q."/>
            <person name="Xia J.Q."/>
            <person name="Xiao J."/>
            <person name="Xiong Z.Q."/>
            <person name="Xu L."/>
            <person name="Yang L."/>
            <person name="Zhang Y."/>
            <person name="Zhao W."/>
            <person name="Zhao X.D."/>
            <person name="Zheng Y.T."/>
            <person name="Zhou J.M."/>
            <person name="Zhu Y.B."/>
            <person name="Zhang G.J."/>
            <person name="Wang J."/>
            <person name="Yao Y.G."/>
        </authorList>
    </citation>
    <scope>NUCLEOTIDE SEQUENCE [LARGE SCALE GENOMIC DNA]</scope>
</reference>
<dbReference type="EMBL" id="KB368138">
    <property type="protein sequence ID" value="ELV10270.1"/>
    <property type="molecule type" value="Genomic_DNA"/>
</dbReference>
<dbReference type="PANTHER" id="PTHR10363">
    <property type="entry name" value="BLEOMYCIN HYDROLASE"/>
    <property type="match status" value="1"/>
</dbReference>
<dbReference type="InterPro" id="IPR003598">
    <property type="entry name" value="Ig_sub2"/>
</dbReference>
<evidence type="ECO:0000313" key="14">
    <source>
        <dbReference type="EMBL" id="ELV10270.1"/>
    </source>
</evidence>
<dbReference type="GO" id="GO:0009636">
    <property type="term" value="P:response to toxic substance"/>
    <property type="evidence" value="ECO:0007669"/>
    <property type="project" value="TreeGrafter"/>
</dbReference>
<dbReference type="InterPro" id="IPR013098">
    <property type="entry name" value="Ig_I-set"/>
</dbReference>
<keyword evidence="5" id="KW-0645">Protease</keyword>
<dbReference type="InterPro" id="IPR000169">
    <property type="entry name" value="Pept_cys_AS"/>
</dbReference>
<feature type="domain" description="Ig-like" evidence="13">
    <location>
        <begin position="181"/>
        <end position="266"/>
    </location>
</feature>
<dbReference type="EC" id="3.4.22.40" evidence="3"/>
<evidence type="ECO:0000256" key="10">
    <source>
        <dbReference type="ARBA" id="ARBA00023274"/>
    </source>
</evidence>
<keyword evidence="9" id="KW-1015">Disulfide bond</keyword>
<dbReference type="AlphaFoldDB" id="L8Y5L3"/>
<dbReference type="CDD" id="cd00585">
    <property type="entry name" value="Peptidase_C1B"/>
    <property type="match status" value="1"/>
</dbReference>
<dbReference type="GO" id="GO:0005737">
    <property type="term" value="C:cytoplasm"/>
    <property type="evidence" value="ECO:0007669"/>
    <property type="project" value="TreeGrafter"/>
</dbReference>
<dbReference type="Gene3D" id="2.60.40.10">
    <property type="entry name" value="Immunoglobulins"/>
    <property type="match status" value="2"/>
</dbReference>
<dbReference type="PANTHER" id="PTHR10363:SF2">
    <property type="entry name" value="BLEOMYCIN HYDROLASE"/>
    <property type="match status" value="1"/>
</dbReference>
<dbReference type="Pfam" id="PF00935">
    <property type="entry name" value="Ribosomal_L44"/>
    <property type="match status" value="1"/>
</dbReference>
<keyword evidence="7" id="KW-0788">Thiol protease</keyword>
<dbReference type="Pfam" id="PF07679">
    <property type="entry name" value="I-set"/>
    <property type="match status" value="1"/>
</dbReference>
<dbReference type="FunFam" id="3.10.450.80:FF:000001">
    <property type="entry name" value="60S ribosomal protein L44"/>
    <property type="match status" value="1"/>
</dbReference>
<dbReference type="Proteomes" id="UP000011518">
    <property type="component" value="Unassembled WGS sequence"/>
</dbReference>
<dbReference type="SUPFAM" id="SSF48726">
    <property type="entry name" value="Immunoglobulin"/>
    <property type="match status" value="1"/>
</dbReference>
<keyword evidence="10 12" id="KW-0687">Ribonucleoprotein</keyword>
<dbReference type="Gene3D" id="3.90.70.10">
    <property type="entry name" value="Cysteine proteinases"/>
    <property type="match status" value="2"/>
</dbReference>
<accession>L8Y5L3</accession>
<proteinExistence type="inferred from homology"/>
<dbReference type="GO" id="GO:0004197">
    <property type="term" value="F:cysteine-type endopeptidase activity"/>
    <property type="evidence" value="ECO:0007669"/>
    <property type="project" value="UniProtKB-EC"/>
</dbReference>
<dbReference type="CDD" id="cd00096">
    <property type="entry name" value="Ig"/>
    <property type="match status" value="1"/>
</dbReference>
<gene>
    <name evidence="14" type="ORF">TREES_T100008247</name>
</gene>
<name>L8Y5L3_TUPCH</name>
<dbReference type="GO" id="GO:0043418">
    <property type="term" value="P:homocysteine catabolic process"/>
    <property type="evidence" value="ECO:0007669"/>
    <property type="project" value="TreeGrafter"/>
</dbReference>
<dbReference type="InterPro" id="IPR053708">
    <property type="entry name" value="Ribosomal_LSU_eL42"/>
</dbReference>
<evidence type="ECO:0000256" key="2">
    <source>
        <dbReference type="ARBA" id="ARBA00009364"/>
    </source>
</evidence>
<dbReference type="PROSITE" id="PS00139">
    <property type="entry name" value="THIOL_PROTEASE_CYS"/>
    <property type="match status" value="1"/>
</dbReference>
<dbReference type="InterPro" id="IPR038765">
    <property type="entry name" value="Papain-like_cys_pep_sf"/>
</dbReference>
<keyword evidence="6 14" id="KW-0378">Hydrolase</keyword>
<evidence type="ECO:0000256" key="7">
    <source>
        <dbReference type="ARBA" id="ARBA00022807"/>
    </source>
</evidence>
<dbReference type="SUPFAM" id="SSF54001">
    <property type="entry name" value="Cysteine proteinases"/>
    <property type="match status" value="1"/>
</dbReference>
<dbReference type="Gene3D" id="3.10.450.80">
    <property type="match status" value="1"/>
</dbReference>
<dbReference type="InterPro" id="IPR036179">
    <property type="entry name" value="Ig-like_dom_sf"/>
</dbReference>
<dbReference type="InterPro" id="IPR000552">
    <property type="entry name" value="Ribosomal_eL44"/>
</dbReference>
<evidence type="ECO:0000256" key="12">
    <source>
        <dbReference type="RuleBase" id="RU000666"/>
    </source>
</evidence>
<dbReference type="GO" id="GO:0070005">
    <property type="term" value="F:cysteine-type aminopeptidase activity"/>
    <property type="evidence" value="ECO:0007669"/>
    <property type="project" value="InterPro"/>
</dbReference>
<dbReference type="SMART" id="SM00408">
    <property type="entry name" value="IGc2"/>
    <property type="match status" value="1"/>
</dbReference>
<keyword evidence="11" id="KW-0393">Immunoglobulin domain</keyword>
<dbReference type="InterPro" id="IPR011332">
    <property type="entry name" value="Ribosomal_zn-bd"/>
</dbReference>
<comment type="catalytic activity">
    <reaction evidence="1">
        <text>Inactivates bleomycin B2 (a cytotoxic glycometallopeptide) by hydrolysis of a carboxyamide bond of beta-aminoalanine, but also shows general aminopeptidase activity. The specificity varies somewhat with source, but amino acid arylamides of Met, Leu and Ala are preferred.</text>
        <dbReference type="EC" id="3.4.22.40"/>
    </reaction>
</comment>
<dbReference type="PROSITE" id="PS50835">
    <property type="entry name" value="IG_LIKE"/>
    <property type="match status" value="2"/>
</dbReference>
<reference evidence="15" key="1">
    <citation type="submission" date="2012-07" db="EMBL/GenBank/DDBJ databases">
        <title>Genome of the Chinese tree shrew, a rising model animal genetically related to primates.</title>
        <authorList>
            <person name="Zhang G."/>
            <person name="Fan Y."/>
            <person name="Yao Y."/>
            <person name="Huang Z."/>
        </authorList>
    </citation>
    <scope>NUCLEOTIDE SEQUENCE [LARGE SCALE GENOMIC DNA]</scope>
</reference>
<evidence type="ECO:0000256" key="9">
    <source>
        <dbReference type="ARBA" id="ARBA00023157"/>
    </source>
</evidence>
<dbReference type="SMART" id="SM00409">
    <property type="entry name" value="IG"/>
    <property type="match status" value="2"/>
</dbReference>
<dbReference type="InterPro" id="IPR013783">
    <property type="entry name" value="Ig-like_fold"/>
</dbReference>
<evidence type="ECO:0000256" key="11">
    <source>
        <dbReference type="ARBA" id="ARBA00023319"/>
    </source>
</evidence>
<dbReference type="STRING" id="246437.L8Y5L3"/>
<dbReference type="SUPFAM" id="SSF57829">
    <property type="entry name" value="Zn-binding ribosomal proteins"/>
    <property type="match status" value="1"/>
</dbReference>
<organism evidence="14 15">
    <name type="scientific">Tupaia chinensis</name>
    <name type="common">Chinese tree shrew</name>
    <name type="synonym">Tupaia belangeri chinensis</name>
    <dbReference type="NCBI Taxonomy" id="246437"/>
    <lineage>
        <taxon>Eukaryota</taxon>
        <taxon>Metazoa</taxon>
        <taxon>Chordata</taxon>
        <taxon>Craniata</taxon>
        <taxon>Vertebrata</taxon>
        <taxon>Euteleostomi</taxon>
        <taxon>Mammalia</taxon>
        <taxon>Eutheria</taxon>
        <taxon>Euarchontoglires</taxon>
        <taxon>Scandentia</taxon>
        <taxon>Tupaiidae</taxon>
        <taxon>Tupaia</taxon>
    </lineage>
</organism>
<dbReference type="GO" id="GO:0003735">
    <property type="term" value="F:structural constituent of ribosome"/>
    <property type="evidence" value="ECO:0007669"/>
    <property type="project" value="InterPro"/>
</dbReference>
<keyword evidence="8 12" id="KW-0689">Ribosomal protein</keyword>
<evidence type="ECO:0000256" key="3">
    <source>
        <dbReference type="ARBA" id="ARBA00012465"/>
    </source>
</evidence>
<sequence>MVNVPKTHRTFCKCGKHQPHKVTQYKQGKDSLCAQGKRCYDRKQSGYGGQTKPIFRKKAKTTKKIVLRLECVEPNCRSKRMLAIKRCSVLTVNGKAENYILDTQRGSQESLKCAVQNHTREEELLWYREQGRVDLKSGNKINSSSVCVSSISEDDHGVSFTCKLRRDQTVSISVVLNVTFPPLLSGNELQTVEEGSNVRLVCNVKSNPQAQMMWHRNGSILNLEKNYQIQQTSESLQLSITKVKKSDNGTYSCVAKSLETETKDFHLIVKGLNSEKVAALIQKLNSDPQFVLAQNVGTTHDLLDICLKRATVQGAQHVFQHVVPLEGKPVTNQKSSGRCWIFSCLNVMRLPFMKKLNIEEFEFSQSYLFFWDKVERCYFFLNAFVDTAQKKEPEDGRLVQYLLMNPANDGGQWDMLVNIVEKYGVVPKKCFPESYTTEATRRMNDILNHKIFRVVCICLGNPPETFTWEYRDKDKNYQKIGPITPLEFYREHVKPLFNMEDKICLVNDPRPQHKYNKLYTVEYLSNMVGGRKTLYNNQPIDFLKKMVAASIKDGEAVWFGCDVGKHFNGKLGLSDMNVYDHELVFGVSLKNMNKAERLTFGESLMTHAMTFTAVSEKGDKDGAFIKWRVENSWGEDHGHKGYLCMTDEWFSEYVYEVVVDRKHVPEEVLAVLEQEPIVLPAWDPMGALAE</sequence>
<protein>
    <recommendedName>
        <fullName evidence="4">Bleomycin hydrolase</fullName>
        <ecNumber evidence="3">3.4.22.40</ecNumber>
    </recommendedName>
</protein>
<feature type="domain" description="Ig-like" evidence="13">
    <location>
        <begin position="106"/>
        <end position="173"/>
    </location>
</feature>